<dbReference type="AlphaFoldDB" id="A0A4R8MVG9"/>
<evidence type="ECO:0000256" key="1">
    <source>
        <dbReference type="ARBA" id="ARBA00023172"/>
    </source>
</evidence>
<sequence>MIAWIVITVTFLREKNMLNKDLKLPALLPQVLTVDVTTLDNRLIDQSEIRTLLLRLRYRNYHHYLIIKFLVCTGLSLPELIHLKISDFNAERTIFKLKNGGRLQRRKIFLEPNLALELYRYSSEFSPTDYLFPGRYGKLRTRTVQKILKNASNLISREIHIPFLRDVIALDLFKKGFPVWEIQEFLGHRTTRSTKQRILLHIPVEERTDPRLFNRNKNQAA</sequence>
<evidence type="ECO:0000259" key="2">
    <source>
        <dbReference type="PROSITE" id="PS51898"/>
    </source>
</evidence>
<dbReference type="Pfam" id="PF00589">
    <property type="entry name" value="Phage_integrase"/>
    <property type="match status" value="1"/>
</dbReference>
<name>A0A4R8MVG9_LEPME</name>
<dbReference type="CDD" id="cd00397">
    <property type="entry name" value="DNA_BRE_C"/>
    <property type="match status" value="1"/>
</dbReference>
<dbReference type="GO" id="GO:0006310">
    <property type="term" value="P:DNA recombination"/>
    <property type="evidence" value="ECO:0007669"/>
    <property type="project" value="UniProtKB-KW"/>
</dbReference>
<evidence type="ECO:0000313" key="3">
    <source>
        <dbReference type="EMBL" id="TDY73434.1"/>
    </source>
</evidence>
<dbReference type="GO" id="GO:0003677">
    <property type="term" value="F:DNA binding"/>
    <property type="evidence" value="ECO:0007669"/>
    <property type="project" value="InterPro"/>
</dbReference>
<proteinExistence type="predicted"/>
<dbReference type="Proteomes" id="UP000294684">
    <property type="component" value="Unassembled WGS sequence"/>
</dbReference>
<dbReference type="GO" id="GO:0015074">
    <property type="term" value="P:DNA integration"/>
    <property type="evidence" value="ECO:0007669"/>
    <property type="project" value="InterPro"/>
</dbReference>
<dbReference type="InterPro" id="IPR013762">
    <property type="entry name" value="Integrase-like_cat_sf"/>
</dbReference>
<dbReference type="PROSITE" id="PS51898">
    <property type="entry name" value="TYR_RECOMBINASE"/>
    <property type="match status" value="1"/>
</dbReference>
<feature type="domain" description="Tyr recombinase" evidence="2">
    <location>
        <begin position="27"/>
        <end position="213"/>
    </location>
</feature>
<dbReference type="EMBL" id="SORO01000001">
    <property type="protein sequence ID" value="TDY73434.1"/>
    <property type="molecule type" value="Genomic_DNA"/>
</dbReference>
<dbReference type="STRING" id="1193051.LEP1GSC017_1536"/>
<keyword evidence="1" id="KW-0233">DNA recombination</keyword>
<keyword evidence="4" id="KW-1185">Reference proteome</keyword>
<organism evidence="3 4">
    <name type="scientific">Leptospira meyeri</name>
    <dbReference type="NCBI Taxonomy" id="29508"/>
    <lineage>
        <taxon>Bacteria</taxon>
        <taxon>Pseudomonadati</taxon>
        <taxon>Spirochaetota</taxon>
        <taxon>Spirochaetia</taxon>
        <taxon>Leptospirales</taxon>
        <taxon>Leptospiraceae</taxon>
        <taxon>Leptospira</taxon>
    </lineage>
</organism>
<evidence type="ECO:0000313" key="4">
    <source>
        <dbReference type="Proteomes" id="UP000294684"/>
    </source>
</evidence>
<gene>
    <name evidence="3" type="ORF">CLV96_2467</name>
</gene>
<dbReference type="Gene3D" id="1.10.443.10">
    <property type="entry name" value="Intergrase catalytic core"/>
    <property type="match status" value="1"/>
</dbReference>
<protein>
    <submittedName>
        <fullName evidence="3">Phage integrase family protein</fullName>
    </submittedName>
</protein>
<reference evidence="3 4" key="1">
    <citation type="submission" date="2019-03" db="EMBL/GenBank/DDBJ databases">
        <title>Genomic Encyclopedia of Archaeal and Bacterial Type Strains, Phase II (KMG-II): from individual species to whole genera.</title>
        <authorList>
            <person name="Goeker M."/>
        </authorList>
    </citation>
    <scope>NUCLEOTIDE SEQUENCE [LARGE SCALE GENOMIC DNA]</scope>
    <source>
        <strain evidence="3 4">DSM 21537</strain>
    </source>
</reference>
<accession>A0A4R8MVG9</accession>
<dbReference type="SUPFAM" id="SSF56349">
    <property type="entry name" value="DNA breaking-rejoining enzymes"/>
    <property type="match status" value="1"/>
</dbReference>
<dbReference type="InterPro" id="IPR011010">
    <property type="entry name" value="DNA_brk_join_enz"/>
</dbReference>
<comment type="caution">
    <text evidence="3">The sequence shown here is derived from an EMBL/GenBank/DDBJ whole genome shotgun (WGS) entry which is preliminary data.</text>
</comment>
<dbReference type="InterPro" id="IPR002104">
    <property type="entry name" value="Integrase_catalytic"/>
</dbReference>